<dbReference type="PROSITE" id="PS51257">
    <property type="entry name" value="PROKAR_LIPOPROTEIN"/>
    <property type="match status" value="1"/>
</dbReference>
<gene>
    <name evidence="1" type="ORF">ATCC51562_1016</name>
</gene>
<sequence length="61" mass="7052">MKKLKFIFALAAAFIFGGCERAAWLYEGNFNENRYEQVKKDAKKAKQMRKKACELGDKQSC</sequence>
<accession>U2GLJ2</accession>
<dbReference type="RefSeq" id="WP_021090211.1">
    <property type="nucleotide sequence ID" value="NZ_ANNI01000001.1"/>
</dbReference>
<evidence type="ECO:0000313" key="2">
    <source>
        <dbReference type="Proteomes" id="UP000016627"/>
    </source>
</evidence>
<comment type="caution">
    <text evidence="1">The sequence shown here is derived from an EMBL/GenBank/DDBJ whole genome shotgun (WGS) entry which is preliminary data.</text>
</comment>
<dbReference type="AlphaFoldDB" id="U2GLJ2"/>
<reference evidence="1 2" key="1">
    <citation type="journal article" date="2013" name="BMC Genomics">
        <title>Comparative genomics of Campylobacter concisus isolates reveals genetic diversity and provides insights into disease association.</title>
        <authorList>
            <person name="Deshpande N.P."/>
            <person name="Kaakoush N.O."/>
            <person name="Wilkins M.R."/>
            <person name="Mitchell H.M."/>
        </authorList>
    </citation>
    <scope>NUCLEOTIDE SEQUENCE [LARGE SCALE GENOMIC DNA]</scope>
    <source>
        <strain evidence="1 2">ATCC 51562</strain>
    </source>
</reference>
<dbReference type="Proteomes" id="UP000016627">
    <property type="component" value="Unassembled WGS sequence"/>
</dbReference>
<dbReference type="PATRIC" id="fig|1242969.3.peg.51"/>
<proteinExistence type="predicted"/>
<evidence type="ECO:0008006" key="3">
    <source>
        <dbReference type="Google" id="ProtNLM"/>
    </source>
</evidence>
<name>U2GLJ2_9BACT</name>
<protein>
    <recommendedName>
        <fullName evidence="3">Lipoprotein</fullName>
    </recommendedName>
</protein>
<evidence type="ECO:0000313" key="1">
    <source>
        <dbReference type="EMBL" id="ERJ26858.1"/>
    </source>
</evidence>
<dbReference type="EMBL" id="ANNI01000001">
    <property type="protein sequence ID" value="ERJ26858.1"/>
    <property type="molecule type" value="Genomic_DNA"/>
</dbReference>
<organism evidence="1 2">
    <name type="scientific">Campylobacter concisus ATCC 51562</name>
    <dbReference type="NCBI Taxonomy" id="1242969"/>
    <lineage>
        <taxon>Bacteria</taxon>
        <taxon>Pseudomonadati</taxon>
        <taxon>Campylobacterota</taxon>
        <taxon>Epsilonproteobacteria</taxon>
        <taxon>Campylobacterales</taxon>
        <taxon>Campylobacteraceae</taxon>
        <taxon>Campylobacter</taxon>
    </lineage>
</organism>